<dbReference type="InterPro" id="IPR004859">
    <property type="entry name" value="Xrn1_N"/>
</dbReference>
<dbReference type="GO" id="GO:0003723">
    <property type="term" value="F:RNA binding"/>
    <property type="evidence" value="ECO:0007669"/>
    <property type="project" value="TreeGrafter"/>
</dbReference>
<dbReference type="Pfam" id="PF17846">
    <property type="entry name" value="XRN_M"/>
    <property type="match status" value="1"/>
</dbReference>
<proteinExistence type="predicted"/>
<dbReference type="GO" id="GO:0005634">
    <property type="term" value="C:nucleus"/>
    <property type="evidence" value="ECO:0007669"/>
    <property type="project" value="TreeGrafter"/>
</dbReference>
<dbReference type="GO" id="GO:0000956">
    <property type="term" value="P:nuclear-transcribed mRNA catabolic process"/>
    <property type="evidence" value="ECO:0007669"/>
    <property type="project" value="TreeGrafter"/>
</dbReference>
<feature type="domain" description="Xrn1 N-terminal" evidence="4">
    <location>
        <begin position="1"/>
        <end position="214"/>
    </location>
</feature>
<feature type="domain" description="Xrn1 helical" evidence="5">
    <location>
        <begin position="260"/>
        <end position="360"/>
    </location>
</feature>
<keyword evidence="1" id="KW-0540">Nuclease</keyword>
<keyword evidence="2" id="KW-0378">Hydrolase</keyword>
<evidence type="ECO:0000313" key="6">
    <source>
        <dbReference type="EMBL" id="CAB4574092.1"/>
    </source>
</evidence>
<gene>
    <name evidence="6" type="ORF">UFOPK1726_00464</name>
</gene>
<sequence length="560" mass="65377">MGIPSYFAWLARRHRNGLITQSPKDPITNLFLDFNGFIHTSAYRAIELIPESDITDTDLIYTTVIRETIAALEKVIRDSAPTGVILIAIDGVAPRAKIKQQRLRRYRTVIEKQIKLDLARKYHQDTRFSYWDSNAITPGTEFMARIERELRTYIEDKPQFILSPASEHGEGEHKIYDYIRKNGIEKATIFGLDADLIMLSLLATNHCSITLMRETQSTDAKDLGGYDYLDIGFLYQAIVSEMNPECITDDKPMAEIAHNYIIDYVIMCFMMGNDFIPHSISIKIHHDGISELVELYKTLAASDEFLYIPAREDGVGYLNIGLFYRIVRYLAGQETEMVRKSYHYHTTFVPRFEATTDYERELENVKYYPIYNRPEFTPNDHDWETQYYHICFDGATIDNICQKYIDAIAWNANYYIEKRVEWSWYYPYDMPPLWTWLGGYLNRITYTESNRQGRLMTSTNTGMRRGIGLIPCTDKLYIPIPPPLKSEPYPAVLQLCIALPPFSHKLLPKEIQRIAVDHPEIYPTKFHFFTLMRKFFYETDPILPEINDTVIRKYIENRIG</sequence>
<accession>A0A6J6EC99</accession>
<evidence type="ECO:0000259" key="5">
    <source>
        <dbReference type="Pfam" id="PF17846"/>
    </source>
</evidence>
<dbReference type="Pfam" id="PF03159">
    <property type="entry name" value="XRN_N"/>
    <property type="match status" value="1"/>
</dbReference>
<organism evidence="6">
    <name type="scientific">freshwater metagenome</name>
    <dbReference type="NCBI Taxonomy" id="449393"/>
    <lineage>
        <taxon>unclassified sequences</taxon>
        <taxon>metagenomes</taxon>
        <taxon>ecological metagenomes</taxon>
    </lineage>
</organism>
<reference evidence="6" key="1">
    <citation type="submission" date="2020-05" db="EMBL/GenBank/DDBJ databases">
        <authorList>
            <person name="Chiriac C."/>
            <person name="Salcher M."/>
            <person name="Ghai R."/>
            <person name="Kavagutti S V."/>
        </authorList>
    </citation>
    <scope>NUCLEOTIDE SEQUENCE</scope>
</reference>
<dbReference type="GO" id="GO:0004534">
    <property type="term" value="F:5'-3' RNA exonuclease activity"/>
    <property type="evidence" value="ECO:0007669"/>
    <property type="project" value="TreeGrafter"/>
</dbReference>
<dbReference type="PANTHER" id="PTHR12341">
    <property type="entry name" value="5'-&gt;3' EXORIBONUCLEASE"/>
    <property type="match status" value="1"/>
</dbReference>
<dbReference type="EMBL" id="CAEZTT010000038">
    <property type="protein sequence ID" value="CAB4574092.1"/>
    <property type="molecule type" value="Genomic_DNA"/>
</dbReference>
<evidence type="ECO:0000256" key="1">
    <source>
        <dbReference type="ARBA" id="ARBA00022722"/>
    </source>
</evidence>
<dbReference type="Gene3D" id="3.40.50.12390">
    <property type="match status" value="1"/>
</dbReference>
<keyword evidence="3" id="KW-0269">Exonuclease</keyword>
<dbReference type="InterPro" id="IPR027073">
    <property type="entry name" value="5_3_exoribonuclease"/>
</dbReference>
<protein>
    <submittedName>
        <fullName evidence="6">Unannotated protein</fullName>
    </submittedName>
</protein>
<dbReference type="InterPro" id="IPR041412">
    <property type="entry name" value="Xrn1_helical"/>
</dbReference>
<evidence type="ECO:0000256" key="3">
    <source>
        <dbReference type="ARBA" id="ARBA00022839"/>
    </source>
</evidence>
<dbReference type="AlphaFoldDB" id="A0A6J6EC99"/>
<evidence type="ECO:0000256" key="2">
    <source>
        <dbReference type="ARBA" id="ARBA00022801"/>
    </source>
</evidence>
<evidence type="ECO:0000259" key="4">
    <source>
        <dbReference type="Pfam" id="PF03159"/>
    </source>
</evidence>
<name>A0A6J6EC99_9ZZZZ</name>